<dbReference type="EMBL" id="JABBJF010000027">
    <property type="protein sequence ID" value="MBC1188243.1"/>
    <property type="molecule type" value="Genomic_DNA"/>
</dbReference>
<evidence type="ECO:0000313" key="2">
    <source>
        <dbReference type="EMBL" id="MBC1188243.1"/>
    </source>
</evidence>
<comment type="caution">
    <text evidence="2">The sequence shown here is derived from an EMBL/GenBank/DDBJ whole genome shotgun (WGS) entry which is preliminary data.</text>
</comment>
<accession>A0ABR6RZ15</accession>
<evidence type="ECO:0000259" key="1">
    <source>
        <dbReference type="Pfam" id="PF10544"/>
    </source>
</evidence>
<name>A0ABR6RZ15_9ENTR</name>
<sequence length="277" mass="32558">MNRVSTHGYVYILASEKTNYIKIGGTDYLPQKRCKEIDKMPAYSQYAPWHIVDFREVDNWREVEHHLHYIYRDSLCRDIPNQKELFLIPASDVSLRLEELGPLLPTARPKIDRMFHNQAMSDYLVKLFSTAGCERWRSKEGVWTFTLFPGATHSGWARFFTLNIHSHEVAFCTRANDYQSNMLRMDSLILKHQRTLAWLRKRDGEIATGYYKTALPDSKSVSFRGDFADCLEFLELPGVHEGIATYWDRALEKYNHSIQKKYHNYLAVEEILKRIKV</sequence>
<dbReference type="Proteomes" id="UP000607331">
    <property type="component" value="Unassembled WGS sequence"/>
</dbReference>
<protein>
    <submittedName>
        <fullName evidence="2">GIY-YIG nuclease family protein</fullName>
    </submittedName>
</protein>
<organism evidence="2 3">
    <name type="scientific">Kluyvera sichuanensis</name>
    <dbReference type="NCBI Taxonomy" id="2725494"/>
    <lineage>
        <taxon>Bacteria</taxon>
        <taxon>Pseudomonadati</taxon>
        <taxon>Pseudomonadota</taxon>
        <taxon>Gammaproteobacteria</taxon>
        <taxon>Enterobacterales</taxon>
        <taxon>Enterobacteriaceae</taxon>
        <taxon>Kluyvera</taxon>
    </lineage>
</organism>
<feature type="domain" description="Bacteriophage T5 Orf172 DNA-binding" evidence="1">
    <location>
        <begin position="8"/>
        <end position="94"/>
    </location>
</feature>
<gene>
    <name evidence="2" type="ORF">HII27_21330</name>
</gene>
<proteinExistence type="predicted"/>
<dbReference type="RefSeq" id="WP_185669415.1">
    <property type="nucleotide sequence ID" value="NZ_JABBJF010000027.1"/>
</dbReference>
<reference evidence="2 3" key="1">
    <citation type="submission" date="2020-04" db="EMBL/GenBank/DDBJ databases">
        <title>The draft genome of Kluyvera sichuanensis strain SCKS090646.</title>
        <authorList>
            <person name="Wei L."/>
            <person name="Liu L."/>
            <person name="Feng Y."/>
            <person name="Zong Z."/>
        </authorList>
    </citation>
    <scope>NUCLEOTIDE SEQUENCE [LARGE SCALE GENOMIC DNA]</scope>
    <source>
        <strain evidence="2 3">090646</strain>
    </source>
</reference>
<dbReference type="InterPro" id="IPR018306">
    <property type="entry name" value="Phage_T5_Orf172_DNA-bd"/>
</dbReference>
<keyword evidence="3" id="KW-1185">Reference proteome</keyword>
<dbReference type="Pfam" id="PF10544">
    <property type="entry name" value="T5orf172"/>
    <property type="match status" value="1"/>
</dbReference>
<evidence type="ECO:0000313" key="3">
    <source>
        <dbReference type="Proteomes" id="UP000607331"/>
    </source>
</evidence>